<comment type="caution">
    <text evidence="3">The sequence shown here is derived from an EMBL/GenBank/DDBJ whole genome shotgun (WGS) entry which is preliminary data.</text>
</comment>
<organism evidence="3 4">
    <name type="scientific">Halalkalibacter alkaliphilus</name>
    <dbReference type="NCBI Taxonomy" id="2917993"/>
    <lineage>
        <taxon>Bacteria</taxon>
        <taxon>Bacillati</taxon>
        <taxon>Bacillota</taxon>
        <taxon>Bacilli</taxon>
        <taxon>Bacillales</taxon>
        <taxon>Bacillaceae</taxon>
        <taxon>Halalkalibacter</taxon>
    </lineage>
</organism>
<dbReference type="SUPFAM" id="SSF158499">
    <property type="entry name" value="DnaD domain-like"/>
    <property type="match status" value="1"/>
</dbReference>
<evidence type="ECO:0000313" key="4">
    <source>
        <dbReference type="Proteomes" id="UP001139150"/>
    </source>
</evidence>
<dbReference type="Proteomes" id="UP001139150">
    <property type="component" value="Unassembled WGS sequence"/>
</dbReference>
<dbReference type="Gene3D" id="1.10.10.630">
    <property type="entry name" value="DnaD domain-like"/>
    <property type="match status" value="1"/>
</dbReference>
<protein>
    <submittedName>
        <fullName evidence="3">DnaD domain protein</fullName>
    </submittedName>
</protein>
<evidence type="ECO:0000313" key="3">
    <source>
        <dbReference type="EMBL" id="MCL7748810.1"/>
    </source>
</evidence>
<evidence type="ECO:0000256" key="1">
    <source>
        <dbReference type="ARBA" id="ARBA00093462"/>
    </source>
</evidence>
<dbReference type="PANTHER" id="PTHR37293">
    <property type="entry name" value="PHAGE REPLICATION PROTEIN-RELATED"/>
    <property type="match status" value="1"/>
</dbReference>
<dbReference type="RefSeq" id="WP_250097698.1">
    <property type="nucleotide sequence ID" value="NZ_JAKRYL010000019.1"/>
</dbReference>
<proteinExistence type="inferred from homology"/>
<dbReference type="InterPro" id="IPR034829">
    <property type="entry name" value="DnaD-like_sf"/>
</dbReference>
<dbReference type="InterPro" id="IPR053162">
    <property type="entry name" value="DnaD"/>
</dbReference>
<dbReference type="Pfam" id="PF07261">
    <property type="entry name" value="DnaB_2"/>
    <property type="match status" value="1"/>
</dbReference>
<dbReference type="AlphaFoldDB" id="A0A9X2I9L2"/>
<keyword evidence="4" id="KW-1185">Reference proteome</keyword>
<evidence type="ECO:0000259" key="2">
    <source>
        <dbReference type="Pfam" id="PF07261"/>
    </source>
</evidence>
<dbReference type="EMBL" id="JAKRYL010000019">
    <property type="protein sequence ID" value="MCL7748810.1"/>
    <property type="molecule type" value="Genomic_DNA"/>
</dbReference>
<sequence length="264" mass="31033">MAKFRMIQTGFWNDPKVMEEMTPEDKFFFMYLLTNPQVTQNGIYRITKKQVAFETGFSVETVQLLFERFLNQHELIRYNAETRELAIKNWGKHNLGRGGKPMLDCIRKELEGVKDRSLIEYVGQEVSNESIRNLYASFCLKNDDTSTLRGQEEKEEEEEEEEEQPYALVFRFYEENIGVLNPFIAESIALWLEELSPEVVILAIKKALMKQKRWDYAEGILKKWSNHNLTTIQAIEAAETHFQKRQTRTSPTDLLERVKRGDFS</sequence>
<name>A0A9X2I9L2_9BACI</name>
<dbReference type="PANTHER" id="PTHR37293:SF5">
    <property type="entry name" value="DNA REPLICATION PROTEIN"/>
    <property type="match status" value="1"/>
</dbReference>
<dbReference type="InterPro" id="IPR006343">
    <property type="entry name" value="DnaB/C_C"/>
</dbReference>
<feature type="domain" description="DnaB/C C-terminal" evidence="2">
    <location>
        <begin position="170"/>
        <end position="238"/>
    </location>
</feature>
<reference evidence="3" key="1">
    <citation type="submission" date="2022-02" db="EMBL/GenBank/DDBJ databases">
        <title>Halalkalibacter sp. nov. isolated from Lonar Lake, India.</title>
        <authorList>
            <person name="Joshi A."/>
            <person name="Thite S."/>
            <person name="Lodha T."/>
        </authorList>
    </citation>
    <scope>NUCLEOTIDE SEQUENCE</scope>
    <source>
        <strain evidence="3">MEB205</strain>
    </source>
</reference>
<comment type="similarity">
    <text evidence="1">Belongs to the DnaB/DnaD family.</text>
</comment>
<accession>A0A9X2I9L2</accession>
<gene>
    <name evidence="3" type="ORF">MF646_16945</name>
</gene>
<dbReference type="NCBIfam" id="TIGR01446">
    <property type="entry name" value="DnaD_dom"/>
    <property type="match status" value="1"/>
</dbReference>